<keyword evidence="1 2" id="KW-0238">DNA-binding</keyword>
<dbReference type="RefSeq" id="WP_118041277.1">
    <property type="nucleotide sequence ID" value="NZ_JACOQE010000016.1"/>
</dbReference>
<dbReference type="SUPFAM" id="SSF50249">
    <property type="entry name" value="Nucleic acid-binding proteins"/>
    <property type="match status" value="1"/>
</dbReference>
<evidence type="ECO:0000313" key="5">
    <source>
        <dbReference type="EMBL" id="MBC5741855.1"/>
    </source>
</evidence>
<keyword evidence="6" id="KW-1185">Reference proteome</keyword>
<evidence type="ECO:0000256" key="2">
    <source>
        <dbReference type="PROSITE-ProRule" id="PRU00252"/>
    </source>
</evidence>
<proteinExistence type="predicted"/>
<protein>
    <recommendedName>
        <fullName evidence="3">Single-stranded DNA-binding protein</fullName>
    </recommendedName>
</protein>
<dbReference type="NCBIfam" id="TIGR00621">
    <property type="entry name" value="ssb"/>
    <property type="match status" value="1"/>
</dbReference>
<evidence type="ECO:0000313" key="6">
    <source>
        <dbReference type="Proteomes" id="UP000633936"/>
    </source>
</evidence>
<dbReference type="InterPro" id="IPR011344">
    <property type="entry name" value="ssDNA-bd"/>
</dbReference>
<evidence type="ECO:0000256" key="4">
    <source>
        <dbReference type="SAM" id="MobiDB-lite"/>
    </source>
</evidence>
<comment type="caution">
    <text evidence="5">The sequence shown here is derived from an EMBL/GenBank/DDBJ whole genome shotgun (WGS) entry which is preliminary data.</text>
</comment>
<dbReference type="PANTHER" id="PTHR10302:SF27">
    <property type="entry name" value="SINGLE-STRANDED DNA-BINDING PROTEIN"/>
    <property type="match status" value="1"/>
</dbReference>
<dbReference type="Gene3D" id="2.40.50.140">
    <property type="entry name" value="Nucleic acid-binding proteins"/>
    <property type="match status" value="1"/>
</dbReference>
<name>A0ABR7I5S7_9FIRM</name>
<reference evidence="5 6" key="1">
    <citation type="submission" date="2020-08" db="EMBL/GenBank/DDBJ databases">
        <title>Genome public.</title>
        <authorList>
            <person name="Liu C."/>
            <person name="Sun Q."/>
        </authorList>
    </citation>
    <scope>NUCLEOTIDE SEQUENCE [LARGE SCALE GENOMIC DNA]</scope>
    <source>
        <strain evidence="5 6">27-44</strain>
    </source>
</reference>
<dbReference type="PANTHER" id="PTHR10302">
    <property type="entry name" value="SINGLE-STRANDED DNA-BINDING PROTEIN"/>
    <property type="match status" value="1"/>
</dbReference>
<dbReference type="PROSITE" id="PS50935">
    <property type="entry name" value="SSB"/>
    <property type="match status" value="1"/>
</dbReference>
<evidence type="ECO:0000256" key="3">
    <source>
        <dbReference type="RuleBase" id="RU000524"/>
    </source>
</evidence>
<feature type="region of interest" description="Disordered" evidence="4">
    <location>
        <begin position="101"/>
        <end position="184"/>
    </location>
</feature>
<dbReference type="Pfam" id="PF00436">
    <property type="entry name" value="SSB"/>
    <property type="match status" value="1"/>
</dbReference>
<organism evidence="5 6">
    <name type="scientific">Blautia intestinalis</name>
    <dbReference type="NCBI Taxonomy" id="2763028"/>
    <lineage>
        <taxon>Bacteria</taxon>
        <taxon>Bacillati</taxon>
        <taxon>Bacillota</taxon>
        <taxon>Clostridia</taxon>
        <taxon>Lachnospirales</taxon>
        <taxon>Lachnospiraceae</taxon>
        <taxon>Blautia</taxon>
    </lineage>
</organism>
<evidence type="ECO:0000256" key="1">
    <source>
        <dbReference type="ARBA" id="ARBA00023125"/>
    </source>
</evidence>
<dbReference type="InterPro" id="IPR012340">
    <property type="entry name" value="NA-bd_OB-fold"/>
</dbReference>
<dbReference type="Proteomes" id="UP000633936">
    <property type="component" value="Unassembled WGS sequence"/>
</dbReference>
<dbReference type="EMBL" id="JACOQE010000016">
    <property type="protein sequence ID" value="MBC5741855.1"/>
    <property type="molecule type" value="Genomic_DNA"/>
</dbReference>
<feature type="compositionally biased region" description="Low complexity" evidence="4">
    <location>
        <begin position="128"/>
        <end position="143"/>
    </location>
</feature>
<dbReference type="GO" id="GO:0003677">
    <property type="term" value="F:DNA binding"/>
    <property type="evidence" value="ECO:0007669"/>
    <property type="project" value="UniProtKB-KW"/>
</dbReference>
<dbReference type="CDD" id="cd04496">
    <property type="entry name" value="SSB_OBF"/>
    <property type="match status" value="1"/>
</dbReference>
<gene>
    <name evidence="5" type="primary">ssb</name>
    <name evidence="5" type="ORF">H8Z79_15860</name>
</gene>
<feature type="compositionally biased region" description="Low complexity" evidence="4">
    <location>
        <begin position="101"/>
        <end position="121"/>
    </location>
</feature>
<dbReference type="InterPro" id="IPR000424">
    <property type="entry name" value="Primosome_PriB/ssb"/>
</dbReference>
<accession>A0ABR7I5S7</accession>
<sequence>MNNITIIGRLAQDPTVGKSKSNGEPVTLFNIASDSSIAGKTDFLHCMANYQAGKYVAQYGARGMTIYAEGELTTDEYTNRDGVKIPSTTIMVRKVKFLSKNPNQQNNQPSGQAPRPQQNVPQTPPTPQNNGNYQQRPAQQQAPTPNYRNSAPIYQDACRSGQPQSRNGFAPGRNGDYPAAPAYAQPKTDFLEIPEGVDDCPFN</sequence>